<comment type="caution">
    <text evidence="6">The sequence shown here is derived from an EMBL/GenBank/DDBJ whole genome shotgun (WGS) entry which is preliminary data.</text>
</comment>
<protein>
    <submittedName>
        <fullName evidence="6">LuxR C-terminal-related transcriptional regulator</fullName>
    </submittedName>
</protein>
<evidence type="ECO:0000313" key="6">
    <source>
        <dbReference type="EMBL" id="MFD1325593.1"/>
    </source>
</evidence>
<dbReference type="RefSeq" id="WP_377578217.1">
    <property type="nucleotide sequence ID" value="NZ_JBHTMP010000086.1"/>
</dbReference>
<reference evidence="7" key="1">
    <citation type="journal article" date="2019" name="Int. J. Syst. Evol. Microbiol.">
        <title>The Global Catalogue of Microorganisms (GCM) 10K type strain sequencing project: providing services to taxonomists for standard genome sequencing and annotation.</title>
        <authorList>
            <consortium name="The Broad Institute Genomics Platform"/>
            <consortium name="The Broad Institute Genome Sequencing Center for Infectious Disease"/>
            <person name="Wu L."/>
            <person name="Ma J."/>
        </authorList>
    </citation>
    <scope>NUCLEOTIDE SEQUENCE [LARGE SCALE GENOMIC DNA]</scope>
    <source>
        <strain evidence="7">JCM 31037</strain>
    </source>
</reference>
<evidence type="ECO:0000256" key="4">
    <source>
        <dbReference type="SAM" id="MobiDB-lite"/>
    </source>
</evidence>
<keyword evidence="1" id="KW-0805">Transcription regulation</keyword>
<evidence type="ECO:0000256" key="1">
    <source>
        <dbReference type="ARBA" id="ARBA00023015"/>
    </source>
</evidence>
<feature type="compositionally biased region" description="Basic and acidic residues" evidence="4">
    <location>
        <begin position="295"/>
        <end position="308"/>
    </location>
</feature>
<dbReference type="CDD" id="cd06170">
    <property type="entry name" value="LuxR_C_like"/>
    <property type="match status" value="1"/>
</dbReference>
<dbReference type="InterPro" id="IPR036388">
    <property type="entry name" value="WH-like_DNA-bd_sf"/>
</dbReference>
<dbReference type="SUPFAM" id="SSF46894">
    <property type="entry name" value="C-terminal effector domain of the bipartite response regulators"/>
    <property type="match status" value="1"/>
</dbReference>
<dbReference type="Gene3D" id="1.10.10.10">
    <property type="entry name" value="Winged helix-like DNA-binding domain superfamily/Winged helix DNA-binding domain"/>
    <property type="match status" value="1"/>
</dbReference>
<feature type="non-terminal residue" evidence="6">
    <location>
        <position position="1"/>
    </location>
</feature>
<proteinExistence type="predicted"/>
<evidence type="ECO:0000259" key="5">
    <source>
        <dbReference type="PROSITE" id="PS50043"/>
    </source>
</evidence>
<accession>A0ABW3YLX5</accession>
<dbReference type="SMART" id="SM00421">
    <property type="entry name" value="HTH_LUXR"/>
    <property type="match status" value="1"/>
</dbReference>
<dbReference type="InterPro" id="IPR000792">
    <property type="entry name" value="Tscrpt_reg_LuxR_C"/>
</dbReference>
<dbReference type="PANTHER" id="PTHR44688:SF16">
    <property type="entry name" value="DNA-BINDING TRANSCRIPTIONAL ACTIVATOR DEVR_DOSR"/>
    <property type="match status" value="1"/>
</dbReference>
<evidence type="ECO:0000313" key="7">
    <source>
        <dbReference type="Proteomes" id="UP001597260"/>
    </source>
</evidence>
<name>A0ABW3YLX5_9ACTN</name>
<feature type="domain" description="HTH luxR-type" evidence="5">
    <location>
        <begin position="204"/>
        <end position="269"/>
    </location>
</feature>
<organism evidence="6 7">
    <name type="scientific">Micromonospora sonneratiae</name>
    <dbReference type="NCBI Taxonomy" id="1184706"/>
    <lineage>
        <taxon>Bacteria</taxon>
        <taxon>Bacillati</taxon>
        <taxon>Actinomycetota</taxon>
        <taxon>Actinomycetes</taxon>
        <taxon>Micromonosporales</taxon>
        <taxon>Micromonosporaceae</taxon>
        <taxon>Micromonospora</taxon>
    </lineage>
</organism>
<keyword evidence="3" id="KW-0804">Transcription</keyword>
<keyword evidence="2" id="KW-0238">DNA-binding</keyword>
<dbReference type="InterPro" id="IPR016032">
    <property type="entry name" value="Sig_transdc_resp-reg_C-effctor"/>
</dbReference>
<keyword evidence="7" id="KW-1185">Reference proteome</keyword>
<dbReference type="EMBL" id="JBHTMP010000086">
    <property type="protein sequence ID" value="MFD1325593.1"/>
    <property type="molecule type" value="Genomic_DNA"/>
</dbReference>
<evidence type="ECO:0000256" key="3">
    <source>
        <dbReference type="ARBA" id="ARBA00023163"/>
    </source>
</evidence>
<dbReference type="PANTHER" id="PTHR44688">
    <property type="entry name" value="DNA-BINDING TRANSCRIPTIONAL ACTIVATOR DEVR_DOSR"/>
    <property type="match status" value="1"/>
</dbReference>
<dbReference type="PROSITE" id="PS50043">
    <property type="entry name" value="HTH_LUXR_2"/>
    <property type="match status" value="1"/>
</dbReference>
<dbReference type="Pfam" id="PF00196">
    <property type="entry name" value="GerE"/>
    <property type="match status" value="1"/>
</dbReference>
<dbReference type="Proteomes" id="UP001597260">
    <property type="component" value="Unassembled WGS sequence"/>
</dbReference>
<feature type="region of interest" description="Disordered" evidence="4">
    <location>
        <begin position="268"/>
        <end position="308"/>
    </location>
</feature>
<sequence length="308" mass="32831">LRRAGDLADRVQPALARNYAVAAVSLIEADAGLLAPARARLAADLDGPGASTELLDWVDREAAWLDGQPEPASVPPTTAATPLLDGLRRITARWAAYDGATANWADTDTLSALTPVRLTLAAWRTPTGSEPEGFDSAATAWHDLVVREEVRCLLAHGLHERDPARAVASLLAAEQLAQRAGLVVLLGRVQRALRRHAVRRDQRGPRTDGALTVRERDVFHLVAAGEPSRRIAGQLGISTETVETHIRAGMRKLGARTRTEAAALALATAGTGPGGGRAALRGQQRFDTVPARSGRSSEPRSREQRLAP</sequence>
<evidence type="ECO:0000256" key="2">
    <source>
        <dbReference type="ARBA" id="ARBA00023125"/>
    </source>
</evidence>
<dbReference type="PRINTS" id="PR00038">
    <property type="entry name" value="HTHLUXR"/>
</dbReference>
<gene>
    <name evidence="6" type="ORF">ACFQ4H_31380</name>
</gene>